<reference evidence="1 2" key="1">
    <citation type="journal article" date="2021" name="BMC Genomics">
        <title>Datura genome reveals duplications of psychoactive alkaloid biosynthetic genes and high mutation rate following tissue culture.</title>
        <authorList>
            <person name="Rajewski A."/>
            <person name="Carter-House D."/>
            <person name="Stajich J."/>
            <person name="Litt A."/>
        </authorList>
    </citation>
    <scope>NUCLEOTIDE SEQUENCE [LARGE SCALE GENOMIC DNA]</scope>
    <source>
        <strain evidence="1">AR-01</strain>
    </source>
</reference>
<organism evidence="1 2">
    <name type="scientific">Datura stramonium</name>
    <name type="common">Jimsonweed</name>
    <name type="synonym">Common thornapple</name>
    <dbReference type="NCBI Taxonomy" id="4076"/>
    <lineage>
        <taxon>Eukaryota</taxon>
        <taxon>Viridiplantae</taxon>
        <taxon>Streptophyta</taxon>
        <taxon>Embryophyta</taxon>
        <taxon>Tracheophyta</taxon>
        <taxon>Spermatophyta</taxon>
        <taxon>Magnoliopsida</taxon>
        <taxon>eudicotyledons</taxon>
        <taxon>Gunneridae</taxon>
        <taxon>Pentapetalae</taxon>
        <taxon>asterids</taxon>
        <taxon>lamiids</taxon>
        <taxon>Solanales</taxon>
        <taxon>Solanaceae</taxon>
        <taxon>Solanoideae</taxon>
        <taxon>Datureae</taxon>
        <taxon>Datura</taxon>
    </lineage>
</organism>
<keyword evidence="2" id="KW-1185">Reference proteome</keyword>
<proteinExistence type="predicted"/>
<dbReference type="EMBL" id="JACEIK010001009">
    <property type="protein sequence ID" value="MCD7464988.1"/>
    <property type="molecule type" value="Genomic_DNA"/>
</dbReference>
<sequence length="139" mass="15776">MRGWQFPPSSRKFLELSVGFEQLDFLGICSFLQSSLDLETLVIKWYGNRSSDWCQGTQVINILYELRRLEPLDVISGSILEHLSGTSFESRRTLGKDISPVIEPIRLHVSQVYYCDQSTKSKTKVSGGLEPRELCYPGA</sequence>
<name>A0ABS8T1Z7_DATST</name>
<evidence type="ECO:0000313" key="1">
    <source>
        <dbReference type="EMBL" id="MCD7464988.1"/>
    </source>
</evidence>
<protein>
    <submittedName>
        <fullName evidence="1">Uncharacterized protein</fullName>
    </submittedName>
</protein>
<accession>A0ABS8T1Z7</accession>
<dbReference type="Proteomes" id="UP000823775">
    <property type="component" value="Unassembled WGS sequence"/>
</dbReference>
<gene>
    <name evidence="1" type="ORF">HAX54_000340</name>
</gene>
<comment type="caution">
    <text evidence="1">The sequence shown here is derived from an EMBL/GenBank/DDBJ whole genome shotgun (WGS) entry which is preliminary data.</text>
</comment>
<evidence type="ECO:0000313" key="2">
    <source>
        <dbReference type="Proteomes" id="UP000823775"/>
    </source>
</evidence>